<evidence type="ECO:0000256" key="8">
    <source>
        <dbReference type="HAMAP-Rule" id="MF_00420"/>
    </source>
</evidence>
<comment type="catalytic activity">
    <reaction evidence="8">
        <text>N(2)-formyl-N(1)-(5-phospho-beta-D-ribosyl)glycinamide + L-glutamine + ATP + H2O = 2-formamido-N(1)-(5-O-phospho-beta-D-ribosyl)acetamidine + L-glutamate + ADP + phosphate + H(+)</text>
        <dbReference type="Rhea" id="RHEA:17129"/>
        <dbReference type="ChEBI" id="CHEBI:15377"/>
        <dbReference type="ChEBI" id="CHEBI:15378"/>
        <dbReference type="ChEBI" id="CHEBI:29985"/>
        <dbReference type="ChEBI" id="CHEBI:30616"/>
        <dbReference type="ChEBI" id="CHEBI:43474"/>
        <dbReference type="ChEBI" id="CHEBI:58359"/>
        <dbReference type="ChEBI" id="CHEBI:147286"/>
        <dbReference type="ChEBI" id="CHEBI:147287"/>
        <dbReference type="ChEBI" id="CHEBI:456216"/>
        <dbReference type="EC" id="6.3.5.3"/>
    </reaction>
</comment>
<dbReference type="HAMAP" id="MF_00420">
    <property type="entry name" value="PurL_2"/>
    <property type="match status" value="1"/>
</dbReference>
<comment type="caution">
    <text evidence="12">The sequence shown here is derived from an EMBL/GenBank/DDBJ whole genome shotgun (WGS) entry which is preliminary data.</text>
</comment>
<dbReference type="InterPro" id="IPR036604">
    <property type="entry name" value="PurS-like_sf"/>
</dbReference>
<dbReference type="SUPFAM" id="SSF55326">
    <property type="entry name" value="PurM N-terminal domain-like"/>
    <property type="match status" value="2"/>
</dbReference>
<evidence type="ECO:0000313" key="13">
    <source>
        <dbReference type="Proteomes" id="UP000280296"/>
    </source>
</evidence>
<feature type="binding site" evidence="8">
    <location>
        <position position="320"/>
    </location>
    <ligand>
        <name>Mg(2+)</name>
        <dbReference type="ChEBI" id="CHEBI:18420"/>
        <label>2</label>
    </ligand>
</feature>
<feature type="binding site" evidence="8">
    <location>
        <position position="713"/>
    </location>
    <ligand>
        <name>ATP</name>
        <dbReference type="ChEBI" id="CHEBI:30616"/>
    </ligand>
</feature>
<evidence type="ECO:0000259" key="9">
    <source>
        <dbReference type="Pfam" id="PF00586"/>
    </source>
</evidence>
<feature type="domain" description="PurM-like C-terminal" evidence="10">
    <location>
        <begin position="792"/>
        <end position="930"/>
    </location>
</feature>
<dbReference type="InterPro" id="IPR036921">
    <property type="entry name" value="PurM-like_N_sf"/>
</dbReference>
<feature type="binding site" evidence="8">
    <location>
        <position position="296"/>
    </location>
    <ligand>
        <name>Mg(2+)</name>
        <dbReference type="ChEBI" id="CHEBI:18420"/>
        <label>1</label>
    </ligand>
</feature>
<dbReference type="InterPro" id="IPR010918">
    <property type="entry name" value="PurM-like_C_dom"/>
</dbReference>
<evidence type="ECO:0000256" key="3">
    <source>
        <dbReference type="ARBA" id="ARBA00022723"/>
    </source>
</evidence>
<feature type="domain" description="PurM-like N-terminal" evidence="9">
    <location>
        <begin position="655"/>
        <end position="779"/>
    </location>
</feature>
<comment type="similarity">
    <text evidence="8">Belongs to the FGAMS family.</text>
</comment>
<dbReference type="PANTHER" id="PTHR43555:SF1">
    <property type="entry name" value="PHOSPHORIBOSYLFORMYLGLYCINAMIDINE SYNTHASE SUBUNIT PURL"/>
    <property type="match status" value="1"/>
</dbReference>
<feature type="binding site" evidence="8">
    <location>
        <position position="453"/>
    </location>
    <ligand>
        <name>substrate</name>
    </ligand>
</feature>
<evidence type="ECO:0000256" key="7">
    <source>
        <dbReference type="ARBA" id="ARBA00022842"/>
    </source>
</evidence>
<comment type="pathway">
    <text evidence="8">Purine metabolism; IMP biosynthesis via de novo pathway; 5-amino-1-(5-phospho-D-ribosyl)imidazole from N(2)-formyl-N(1)-(5-phospho-D-ribosyl)glycinamide: step 1/2.</text>
</comment>
<protein>
    <recommendedName>
        <fullName evidence="8">Phosphoribosylformylglycinamidine synthase subunit PurL</fullName>
        <shortName evidence="8">FGAM synthase</shortName>
        <ecNumber evidence="8">6.3.5.3</ecNumber>
    </recommendedName>
    <alternativeName>
        <fullName evidence="8">Formylglycinamide ribonucleotide amidotransferase subunit II</fullName>
        <shortName evidence="8">FGAR amidotransferase II</shortName>
        <shortName evidence="8">FGAR-AT II</shortName>
    </alternativeName>
    <alternativeName>
        <fullName evidence="8">Glutamine amidotransferase PurL</fullName>
    </alternativeName>
    <alternativeName>
        <fullName evidence="8">Phosphoribosylformylglycinamidine synthase subunit II</fullName>
    </alternativeName>
</protein>
<dbReference type="InterPro" id="IPR036676">
    <property type="entry name" value="PurM-like_C_sf"/>
</dbReference>
<comment type="caution">
    <text evidence="8">Lacks conserved residue(s) required for the propagation of feature annotation.</text>
</comment>
<evidence type="ECO:0000313" key="12">
    <source>
        <dbReference type="EMBL" id="RUL86909.1"/>
    </source>
</evidence>
<dbReference type="GO" id="GO:0005524">
    <property type="term" value="F:ATP binding"/>
    <property type="evidence" value="ECO:0007669"/>
    <property type="project" value="UniProtKB-UniRule"/>
</dbReference>
<evidence type="ECO:0000259" key="10">
    <source>
        <dbReference type="Pfam" id="PF02769"/>
    </source>
</evidence>
<feature type="binding site" evidence="8">
    <location>
        <position position="750"/>
    </location>
    <ligand>
        <name>ATP</name>
        <dbReference type="ChEBI" id="CHEBI:30616"/>
    </ligand>
</feature>
<feature type="binding site" evidence="8">
    <location>
        <position position="294"/>
    </location>
    <ligand>
        <name>ATP</name>
        <dbReference type="ChEBI" id="CHEBI:30616"/>
    </ligand>
</feature>
<dbReference type="GO" id="GO:0000287">
    <property type="term" value="F:magnesium ion binding"/>
    <property type="evidence" value="ECO:0007669"/>
    <property type="project" value="UniProtKB-UniRule"/>
</dbReference>
<feature type="binding site" evidence="8">
    <location>
        <position position="753"/>
    </location>
    <ligand>
        <name>substrate</name>
    </ligand>
</feature>
<dbReference type="Pfam" id="PF18072">
    <property type="entry name" value="FGAR-AT_linker"/>
    <property type="match status" value="1"/>
</dbReference>
<feature type="binding site" evidence="8">
    <location>
        <position position="481"/>
    </location>
    <ligand>
        <name>Mg(2+)</name>
        <dbReference type="ChEBI" id="CHEBI:18420"/>
        <label>2</label>
    </ligand>
</feature>
<evidence type="ECO:0000256" key="4">
    <source>
        <dbReference type="ARBA" id="ARBA00022741"/>
    </source>
</evidence>
<sequence>MLWHLQIDPAPGLSDSEGHRVAAEAADLGLPGPWSVRSARGFLIEGDLDESDLRRAAEQVLADPIVETFTIAPCRAEGGARARARNGGDSSIVHVLPRPGVTDPVAESARAVLRGLGLAVAEVRSVRSYTLEGPADALPALIRRVLANDAVEVAVVGELALDHLGQGRPYAFRRIEIPLRSMDDAALMRTSREGQLSLSIDEMRTIRDHFLDLGRDPTDAELETIAQTWSEHCSHKTLRGRVEFDGEIIDNLLKQTIFKATKDLEADGLDWLVSVFEDNAGVIRFDDDHDVCFKVETHNHPSAIDPYGGANTGIGGVIRDPMGTGLGAKPICNTDVFCVAPPDFPAEALPGGVLHPRRVLKGVVAGVRDYGNRMGIPTVNGAVVADERYLANPLVFCGTVGVLPRGKAFKSVEPGDRIVALGGRTGRDGIHGATFSSAELTGESEELSGGAVQIGNAITEKMVLDALLRARDLGLYRAVTDCGAGGFSSAVGEMGAALGAEVDLEKAPLKYEGLSYTEIWISEAQERMVLAVPPEHLEELVALCASEGVEATDLGRFVDTGRLTLRYHGQVVGDLSMRFLHEGRPKVVRKATFSPPPERPVPLPDRDDYTPDLLALLHDWDVCSKEWIIRQYDHEVQGRTVLKPLVGPREEGPGDAAVVLPVRGSNRGLAVGCGLNPRYGDLDPYAMAGNVIDEAIRNVVAVGADPDRIALLDNFCWGNPERPETLGSLVLAAQGCHDLALSYRTPFISGKDSLYNEYSHEGKSLAIPPTLLISAIGQVPDARRCVTMDLKEPGNTLLLVGQTREELGGSSYLKILGLSGGLVPKVDPPTGLATFRALFSAIARGLIRSCHDLSEGGLAVSVAEMCLAGGLGAEVSLRDVPCPDSAAIDPVLLFSESPSRFLIEVRPADVSDVLDLFAGLPVGRLGSVSDPGAGPPRLVVRGLQETTLIDATVSELRARWLRPINDHGFDPVIHPPLNR</sequence>
<dbReference type="SUPFAM" id="SSF82697">
    <property type="entry name" value="PurS-like"/>
    <property type="match status" value="2"/>
</dbReference>
<gene>
    <name evidence="8 12" type="primary">purL</name>
    <name evidence="12" type="ORF">TsocGM_14790</name>
</gene>
<dbReference type="GO" id="GO:0004642">
    <property type="term" value="F:phosphoribosylformylglycinamidine synthase activity"/>
    <property type="evidence" value="ECO:0007669"/>
    <property type="project" value="UniProtKB-UniRule"/>
</dbReference>
<dbReference type="InterPro" id="IPR016188">
    <property type="entry name" value="PurM-like_N"/>
</dbReference>
<reference evidence="12 13" key="2">
    <citation type="submission" date="2019-01" db="EMBL/GenBank/DDBJ databases">
        <title>Tautonia sociabilis, a novel thermotolerant planctomycete of Isosphaeraceae family, isolated from a 4000 m deep subterranean habitat.</title>
        <authorList>
            <person name="Kovaleva O.L."/>
            <person name="Elcheninov A.G."/>
            <person name="Van Heerden E."/>
            <person name="Toshchakov S.V."/>
            <person name="Novikov A."/>
            <person name="Bonch-Osmolovskaya E.A."/>
            <person name="Kublanov I.V."/>
        </authorList>
    </citation>
    <scope>NUCLEOTIDE SEQUENCE [LARGE SCALE GENOMIC DNA]</scope>
    <source>
        <strain evidence="12 13">GM2012</strain>
    </source>
</reference>
<keyword evidence="3 8" id="KW-0479">Metal-binding</keyword>
<dbReference type="Gene3D" id="3.30.1330.10">
    <property type="entry name" value="PurM-like, N-terminal domain"/>
    <property type="match status" value="2"/>
</dbReference>
<comment type="function">
    <text evidence="8">Part of the phosphoribosylformylglycinamidine synthase complex involved in the purines biosynthetic pathway. Catalyzes the ATP-dependent conversion of formylglycinamide ribonucleotide (FGAR) and glutamine to yield formylglycinamidine ribonucleotide (FGAM) and glutamate. The FGAM synthase complex is composed of three subunits. PurQ produces an ammonia molecule by converting glutamine to glutamate. PurL transfers the ammonia molecule to FGAR to form FGAM in an ATP-dependent manner. PurS interacts with PurQ and PurL and is thought to assist in the transfer of the ammonia molecule from PurQ to PurL.</text>
</comment>
<feature type="domain" description="PurM-like N-terminal" evidence="9">
    <location>
        <begin position="278"/>
        <end position="402"/>
    </location>
</feature>
<feature type="active site" evidence="8">
    <location>
        <position position="232"/>
    </location>
</feature>
<dbReference type="GO" id="GO:0006189">
    <property type="term" value="P:'de novo' IMP biosynthetic process"/>
    <property type="evidence" value="ECO:0007669"/>
    <property type="project" value="UniProtKB-UniRule"/>
</dbReference>
<accession>A0A432MHV5</accession>
<keyword evidence="5 8" id="KW-0658">Purine biosynthesis</keyword>
<keyword evidence="6 8" id="KW-0067">ATP-binding</keyword>
<keyword evidence="2 8" id="KW-0436">Ligase</keyword>
<keyword evidence="13" id="KW-1185">Reference proteome</keyword>
<dbReference type="Gene3D" id="3.90.650.10">
    <property type="entry name" value="PurM-like C-terminal domain"/>
    <property type="match status" value="2"/>
</dbReference>
<proteinExistence type="inferred from homology"/>
<dbReference type="GO" id="GO:0005737">
    <property type="term" value="C:cytoplasm"/>
    <property type="evidence" value="ECO:0007669"/>
    <property type="project" value="UniProtKB-SubCell"/>
</dbReference>
<dbReference type="PANTHER" id="PTHR43555">
    <property type="entry name" value="PHOSPHORIBOSYLFORMYLGLYCINAMIDINE SYNTHASE SUBUNIT PURL"/>
    <property type="match status" value="1"/>
</dbReference>
<evidence type="ECO:0000259" key="11">
    <source>
        <dbReference type="Pfam" id="PF18072"/>
    </source>
</evidence>
<name>A0A432MHV5_9BACT</name>
<dbReference type="EMBL" id="RYZH01000028">
    <property type="protein sequence ID" value="RUL86909.1"/>
    <property type="molecule type" value="Genomic_DNA"/>
</dbReference>
<evidence type="ECO:0000256" key="6">
    <source>
        <dbReference type="ARBA" id="ARBA00022840"/>
    </source>
</evidence>
<dbReference type="Gene3D" id="3.30.1280.10">
    <property type="entry name" value="Phosphoribosylformylglycinamidine synthase subunit PurS"/>
    <property type="match status" value="2"/>
</dbReference>
<dbReference type="NCBIfam" id="TIGR01736">
    <property type="entry name" value="FGAM_synth_II"/>
    <property type="match status" value="1"/>
</dbReference>
<reference evidence="12 13" key="1">
    <citation type="submission" date="2018-12" db="EMBL/GenBank/DDBJ databases">
        <authorList>
            <person name="Toschakov S.V."/>
        </authorList>
    </citation>
    <scope>NUCLEOTIDE SEQUENCE [LARGE SCALE GENOMIC DNA]</scope>
    <source>
        <strain evidence="12 13">GM2012</strain>
    </source>
</reference>
<dbReference type="Pfam" id="PF02769">
    <property type="entry name" value="AIRS_C"/>
    <property type="match status" value="2"/>
</dbReference>
<evidence type="ECO:0000256" key="2">
    <source>
        <dbReference type="ARBA" id="ARBA00022598"/>
    </source>
</evidence>
<feature type="binding site" evidence="8">
    <location>
        <position position="319"/>
    </location>
    <ligand>
        <name>substrate</name>
    </ligand>
</feature>
<comment type="subunit">
    <text evidence="8">Monomer. Part of the FGAM synthase complex composed of 1 PurL, 1 PurQ and 2 PurS subunits.</text>
</comment>
<dbReference type="CDD" id="cd02203">
    <property type="entry name" value="PurL_repeat1"/>
    <property type="match status" value="1"/>
</dbReference>
<organism evidence="12 13">
    <name type="scientific">Tautonia sociabilis</name>
    <dbReference type="NCBI Taxonomy" id="2080755"/>
    <lineage>
        <taxon>Bacteria</taxon>
        <taxon>Pseudomonadati</taxon>
        <taxon>Planctomycetota</taxon>
        <taxon>Planctomycetia</taxon>
        <taxon>Isosphaerales</taxon>
        <taxon>Isosphaeraceae</taxon>
        <taxon>Tautonia</taxon>
    </lineage>
</organism>
<dbReference type="AlphaFoldDB" id="A0A432MHV5"/>
<dbReference type="Gene3D" id="1.10.8.750">
    <property type="entry name" value="Phosphoribosylformylglycinamidine synthase, linker domain"/>
    <property type="match status" value="1"/>
</dbReference>
<dbReference type="Pfam" id="PF00586">
    <property type="entry name" value="AIRS"/>
    <property type="match status" value="2"/>
</dbReference>
<dbReference type="UniPathway" id="UPA00074">
    <property type="reaction ID" value="UER00128"/>
</dbReference>
<dbReference type="RefSeq" id="WP_126726244.1">
    <property type="nucleotide sequence ID" value="NZ_RYZH01000028.1"/>
</dbReference>
<keyword evidence="4 8" id="KW-0547">Nucleotide-binding</keyword>
<keyword evidence="1 8" id="KW-0963">Cytoplasm</keyword>
<dbReference type="SUPFAM" id="SSF56042">
    <property type="entry name" value="PurM C-terminal domain-like"/>
    <property type="match status" value="2"/>
</dbReference>
<dbReference type="InterPro" id="IPR041609">
    <property type="entry name" value="PurL_linker"/>
</dbReference>
<evidence type="ECO:0000256" key="5">
    <source>
        <dbReference type="ARBA" id="ARBA00022755"/>
    </source>
</evidence>
<dbReference type="OrthoDB" id="9804441at2"/>
<keyword evidence="7 8" id="KW-0460">Magnesium</keyword>
<feature type="domain" description="Phosphoribosylformylglycinamidine synthase linker" evidence="11">
    <location>
        <begin position="187"/>
        <end position="236"/>
    </location>
</feature>
<dbReference type="CDD" id="cd02204">
    <property type="entry name" value="PurL_repeat2"/>
    <property type="match status" value="1"/>
</dbReference>
<evidence type="ECO:0000256" key="1">
    <source>
        <dbReference type="ARBA" id="ARBA00022490"/>
    </source>
</evidence>
<dbReference type="InterPro" id="IPR010074">
    <property type="entry name" value="PRibForGlyAmidine_synth_PurL"/>
</dbReference>
<feature type="active site" description="Proton acceptor" evidence="8">
    <location>
        <position position="298"/>
    </location>
</feature>
<dbReference type="EC" id="6.3.5.3" evidence="8"/>
<comment type="subcellular location">
    <subcellularLocation>
        <location evidence="8">Cytoplasm</location>
    </subcellularLocation>
</comment>
<dbReference type="Proteomes" id="UP000280296">
    <property type="component" value="Unassembled WGS sequence"/>
</dbReference>
<feature type="domain" description="PurM-like C-terminal" evidence="10">
    <location>
        <begin position="413"/>
        <end position="567"/>
    </location>
</feature>